<dbReference type="EMBL" id="CP034539">
    <property type="protein sequence ID" value="AZQ40159.1"/>
    <property type="molecule type" value="Genomic_DNA"/>
</dbReference>
<gene>
    <name evidence="1" type="ORF">EJ357_00285</name>
    <name evidence="2" type="ORF">EJ357_47645</name>
</gene>
<dbReference type="RefSeq" id="WP_126399019.1">
    <property type="nucleotide sequence ID" value="NZ_CP034539.1"/>
</dbReference>
<accession>A0A3Q9EVQ4</accession>
<keyword evidence="3" id="KW-1185">Reference proteome</keyword>
<dbReference type="Proteomes" id="UP000280298">
    <property type="component" value="Chromosome"/>
</dbReference>
<dbReference type="KEGG" id="scya:EJ357_00285"/>
<dbReference type="InterPro" id="IPR046302">
    <property type="entry name" value="DUF6417"/>
</dbReference>
<name>A0A3Q9EVQ4_9ACTN</name>
<evidence type="ECO:0000313" key="1">
    <source>
        <dbReference type="EMBL" id="AZQ40159.1"/>
    </source>
</evidence>
<reference evidence="1 3" key="1">
    <citation type="journal article" date="2019" name="Int. J. Syst. Evol. Microbiol.">
        <title>Streptomyces cyaneochromogenes sp. nov., a blue pigment-producing actinomycete from manganese-contaminated soil.</title>
        <authorList>
            <person name="Tang X."/>
            <person name="Zhao J."/>
            <person name="Li K."/>
            <person name="Chen Z."/>
            <person name="Sun Y."/>
            <person name="Gao J."/>
        </authorList>
    </citation>
    <scope>NUCLEOTIDE SEQUENCE [LARGE SCALE GENOMIC DNA]</scope>
    <source>
        <strain evidence="1 3">MK-45</strain>
    </source>
</reference>
<dbReference type="AlphaFoldDB" id="A0A3Q9EVQ4"/>
<dbReference type="Pfam" id="PF19981">
    <property type="entry name" value="DUF6417"/>
    <property type="match status" value="1"/>
</dbReference>
<evidence type="ECO:0000313" key="3">
    <source>
        <dbReference type="Proteomes" id="UP000280298"/>
    </source>
</evidence>
<dbReference type="KEGG" id="scya:EJ357_47645"/>
<dbReference type="EMBL" id="CP034539">
    <property type="protein sequence ID" value="AZQ40971.1"/>
    <property type="molecule type" value="Genomic_DNA"/>
</dbReference>
<protein>
    <submittedName>
        <fullName evidence="1">Uncharacterized protein</fullName>
    </submittedName>
</protein>
<sequence length="61" mass="6603">MPTIERQALLSLEEAHELLHLLLAVAQEGGALSSQADHLARELAARIPSEDERASPSEPPH</sequence>
<proteinExistence type="predicted"/>
<organism evidence="1 3">
    <name type="scientific">Streptomyces cyaneochromogenes</name>
    <dbReference type="NCBI Taxonomy" id="2496836"/>
    <lineage>
        <taxon>Bacteria</taxon>
        <taxon>Bacillati</taxon>
        <taxon>Actinomycetota</taxon>
        <taxon>Actinomycetes</taxon>
        <taxon>Kitasatosporales</taxon>
        <taxon>Streptomycetaceae</taxon>
        <taxon>Streptomyces</taxon>
    </lineage>
</organism>
<evidence type="ECO:0000313" key="2">
    <source>
        <dbReference type="EMBL" id="AZQ40971.1"/>
    </source>
</evidence>